<organism evidence="1 2">
    <name type="scientific">Photobacterium iliopiscarium</name>
    <dbReference type="NCBI Taxonomy" id="56192"/>
    <lineage>
        <taxon>Bacteria</taxon>
        <taxon>Pseudomonadati</taxon>
        <taxon>Pseudomonadota</taxon>
        <taxon>Gammaproteobacteria</taxon>
        <taxon>Vibrionales</taxon>
        <taxon>Vibrionaceae</taxon>
        <taxon>Photobacterium</taxon>
    </lineage>
</organism>
<dbReference type="AlphaFoldDB" id="A0A2T3MJ53"/>
<dbReference type="EMBL" id="PYLW01000015">
    <property type="protein sequence ID" value="PSV95226.1"/>
    <property type="molecule type" value="Genomic_DNA"/>
</dbReference>
<proteinExistence type="predicted"/>
<name>A0A2T3MJ53_9GAMM</name>
<sequence>MNKKKSNNLISLSTSNEIKNIWPDIAEMSLDAILKKLAEDQELLSELPIIKWVISANNIKNSIQQAAFLKKYSNFIGPIYLDNIGEKDTDLLSGEMFAEDVIDKVIENTIIYIDRYHNELKAKLLGKLFVETFKYHKFSVCEYNSLMFSIDTIHPFEGFEKLEEFYKYHIQMKNAETEDERRDIWDEGAKIEFQSLMTSGLLTLPSGGSQVGDLGGAFINKKGIKFYELVVKDII</sequence>
<reference evidence="1 2" key="1">
    <citation type="submission" date="2018-01" db="EMBL/GenBank/DDBJ databases">
        <title>Whole genome sequencing of Histamine producing bacteria.</title>
        <authorList>
            <person name="Butler K."/>
        </authorList>
    </citation>
    <scope>NUCLEOTIDE SEQUENCE [LARGE SCALE GENOMIC DNA]</scope>
    <source>
        <strain evidence="1 2">NCIMB 13481</strain>
    </source>
</reference>
<comment type="caution">
    <text evidence="1">The sequence shown here is derived from an EMBL/GenBank/DDBJ whole genome shotgun (WGS) entry which is preliminary data.</text>
</comment>
<evidence type="ECO:0000313" key="2">
    <source>
        <dbReference type="Proteomes" id="UP000241954"/>
    </source>
</evidence>
<protein>
    <recommendedName>
        <fullName evidence="3">DUF4393 domain-containing protein</fullName>
    </recommendedName>
</protein>
<evidence type="ECO:0000313" key="1">
    <source>
        <dbReference type="EMBL" id="PSV95226.1"/>
    </source>
</evidence>
<accession>A0A2T3MJ53</accession>
<dbReference type="RefSeq" id="WP_107237615.1">
    <property type="nucleotide sequence ID" value="NZ_PYLW01000015.1"/>
</dbReference>
<evidence type="ECO:0008006" key="3">
    <source>
        <dbReference type="Google" id="ProtNLM"/>
    </source>
</evidence>
<dbReference type="Proteomes" id="UP000241954">
    <property type="component" value="Unassembled WGS sequence"/>
</dbReference>
<gene>
    <name evidence="1" type="ORF">C9I88_13610</name>
</gene>